<feature type="region of interest" description="Disordered" evidence="1">
    <location>
        <begin position="23"/>
        <end position="47"/>
    </location>
</feature>
<dbReference type="EMBL" id="JAHRGL010000030">
    <property type="protein sequence ID" value="MBV2133461.1"/>
    <property type="molecule type" value="Genomic_DNA"/>
</dbReference>
<name>A0ABS6MXD6_9GAMM</name>
<evidence type="ECO:0000313" key="3">
    <source>
        <dbReference type="EMBL" id="MBV2133461.1"/>
    </source>
</evidence>
<dbReference type="Proteomes" id="UP000813068">
    <property type="component" value="Unassembled WGS sequence"/>
</dbReference>
<organism evidence="3 4">
    <name type="scientific">Geopseudomonas aromaticivorans</name>
    <dbReference type="NCBI Taxonomy" id="2849492"/>
    <lineage>
        <taxon>Bacteria</taxon>
        <taxon>Pseudomonadati</taxon>
        <taxon>Pseudomonadota</taxon>
        <taxon>Gammaproteobacteria</taxon>
        <taxon>Pseudomonadales</taxon>
        <taxon>Pseudomonadaceae</taxon>
        <taxon>Geopseudomonas</taxon>
    </lineage>
</organism>
<evidence type="ECO:0000256" key="1">
    <source>
        <dbReference type="SAM" id="MobiDB-lite"/>
    </source>
</evidence>
<evidence type="ECO:0000256" key="2">
    <source>
        <dbReference type="SAM" id="SignalP"/>
    </source>
</evidence>
<keyword evidence="4" id="KW-1185">Reference proteome</keyword>
<feature type="compositionally biased region" description="Polar residues" evidence="1">
    <location>
        <begin position="29"/>
        <end position="41"/>
    </location>
</feature>
<dbReference type="RefSeq" id="WP_217681910.1">
    <property type="nucleotide sequence ID" value="NZ_JAHRGL010000030.1"/>
</dbReference>
<evidence type="ECO:0000313" key="4">
    <source>
        <dbReference type="Proteomes" id="UP000813068"/>
    </source>
</evidence>
<protein>
    <submittedName>
        <fullName evidence="3">Uncharacterized protein</fullName>
    </submittedName>
</protein>
<accession>A0ABS6MXD6</accession>
<comment type="caution">
    <text evidence="3">The sequence shown here is derived from an EMBL/GenBank/DDBJ whole genome shotgun (WGS) entry which is preliminary data.</text>
</comment>
<keyword evidence="2" id="KW-0732">Signal</keyword>
<feature type="signal peptide" evidence="2">
    <location>
        <begin position="1"/>
        <end position="20"/>
    </location>
</feature>
<reference evidence="3 4" key="1">
    <citation type="submission" date="2021-06" db="EMBL/GenBank/DDBJ databases">
        <title>Differences between aerobic and microaerobic xylene degrading microbial communities.</title>
        <authorList>
            <person name="Banerjee S."/>
            <person name="Tancsics A."/>
        </authorList>
    </citation>
    <scope>NUCLEOTIDE SEQUENCE [LARGE SCALE GENOMIC DNA]</scope>
    <source>
        <strain evidence="3 4">MAP12</strain>
    </source>
</reference>
<sequence>MKRTSLLLLTLSLTSSFAWAATGAPGNAPDSSDSAMTTTAGNHFAGNKVGGRAAAVRHTAANEQDDTRTIRRNQAGKFRYLHQVRHSH</sequence>
<proteinExistence type="predicted"/>
<feature type="chain" id="PRO_5046231729" evidence="2">
    <location>
        <begin position="21"/>
        <end position="88"/>
    </location>
</feature>
<gene>
    <name evidence="3" type="ORF">KRX52_11740</name>
</gene>